<keyword evidence="5" id="KW-0676">Redox-active center</keyword>
<keyword evidence="2" id="KW-0201">Cytochrome c-type biogenesis</keyword>
<gene>
    <name evidence="9" type="ORF">FHR84_002014</name>
</gene>
<dbReference type="InterPro" id="IPR036249">
    <property type="entry name" value="Thioredoxin-like_sf"/>
</dbReference>
<dbReference type="Gene3D" id="3.40.30.10">
    <property type="entry name" value="Glutaredoxin"/>
    <property type="match status" value="1"/>
</dbReference>
<dbReference type="SUPFAM" id="SSF52833">
    <property type="entry name" value="Thioredoxin-like"/>
    <property type="match status" value="1"/>
</dbReference>
<organism evidence="9 10">
    <name type="scientific">Actinopolyspora biskrensis</name>
    <dbReference type="NCBI Taxonomy" id="1470178"/>
    <lineage>
        <taxon>Bacteria</taxon>
        <taxon>Bacillati</taxon>
        <taxon>Actinomycetota</taxon>
        <taxon>Actinomycetes</taxon>
        <taxon>Actinopolysporales</taxon>
        <taxon>Actinopolysporaceae</taxon>
        <taxon>Actinopolyspora</taxon>
    </lineage>
</organism>
<evidence type="ECO:0000256" key="1">
    <source>
        <dbReference type="ARBA" id="ARBA00004196"/>
    </source>
</evidence>
<feature type="chain" id="PRO_5032698588" evidence="7">
    <location>
        <begin position="33"/>
        <end position="232"/>
    </location>
</feature>
<dbReference type="Pfam" id="PF00578">
    <property type="entry name" value="AhpC-TSA"/>
    <property type="match status" value="1"/>
</dbReference>
<evidence type="ECO:0000313" key="10">
    <source>
        <dbReference type="Proteomes" id="UP000548304"/>
    </source>
</evidence>
<comment type="subcellular location">
    <subcellularLocation>
        <location evidence="1">Cell envelope</location>
    </subcellularLocation>
</comment>
<dbReference type="CDD" id="cd02966">
    <property type="entry name" value="TlpA_like_family"/>
    <property type="match status" value="1"/>
</dbReference>
<dbReference type="InterPro" id="IPR017937">
    <property type="entry name" value="Thioredoxin_CS"/>
</dbReference>
<dbReference type="EMBL" id="JACBYW010000003">
    <property type="protein sequence ID" value="NYH78689.1"/>
    <property type="molecule type" value="Genomic_DNA"/>
</dbReference>
<evidence type="ECO:0000256" key="6">
    <source>
        <dbReference type="SAM" id="MobiDB-lite"/>
    </source>
</evidence>
<reference evidence="9 10" key="1">
    <citation type="submission" date="2020-07" db="EMBL/GenBank/DDBJ databases">
        <title>Genomic Encyclopedia of Type Strains, Phase III (KMG-III): the genomes of soil and plant-associated and newly described type strains.</title>
        <authorList>
            <person name="Whitman W."/>
        </authorList>
    </citation>
    <scope>NUCLEOTIDE SEQUENCE [LARGE SCALE GENOMIC DNA]</scope>
    <source>
        <strain evidence="9 10">CECT 8576</strain>
    </source>
</reference>
<dbReference type="PROSITE" id="PS51352">
    <property type="entry name" value="THIOREDOXIN_2"/>
    <property type="match status" value="1"/>
</dbReference>
<evidence type="ECO:0000256" key="2">
    <source>
        <dbReference type="ARBA" id="ARBA00022748"/>
    </source>
</evidence>
<dbReference type="GO" id="GO:0030313">
    <property type="term" value="C:cell envelope"/>
    <property type="evidence" value="ECO:0007669"/>
    <property type="project" value="UniProtKB-SubCell"/>
</dbReference>
<keyword evidence="3" id="KW-0735">Signal-anchor</keyword>
<evidence type="ECO:0000313" key="9">
    <source>
        <dbReference type="EMBL" id="NYH78689.1"/>
    </source>
</evidence>
<feature type="domain" description="Thioredoxin" evidence="8">
    <location>
        <begin position="46"/>
        <end position="201"/>
    </location>
</feature>
<evidence type="ECO:0000256" key="7">
    <source>
        <dbReference type="SAM" id="SignalP"/>
    </source>
</evidence>
<feature type="region of interest" description="Disordered" evidence="6">
    <location>
        <begin position="198"/>
        <end position="232"/>
    </location>
</feature>
<evidence type="ECO:0000256" key="5">
    <source>
        <dbReference type="ARBA" id="ARBA00023284"/>
    </source>
</evidence>
<dbReference type="RefSeq" id="WP_179535149.1">
    <property type="nucleotide sequence ID" value="NZ_JACBYW010000003.1"/>
</dbReference>
<evidence type="ECO:0000259" key="8">
    <source>
        <dbReference type="PROSITE" id="PS51352"/>
    </source>
</evidence>
<comment type="caution">
    <text evidence="9">The sequence shown here is derived from an EMBL/GenBank/DDBJ whole genome shotgun (WGS) entry which is preliminary data.</text>
</comment>
<name>A0A852YYU0_9ACTN</name>
<keyword evidence="3" id="KW-0812">Transmembrane</keyword>
<dbReference type="InterPro" id="IPR000866">
    <property type="entry name" value="AhpC/TSA"/>
</dbReference>
<keyword evidence="7" id="KW-0732">Signal</keyword>
<feature type="signal peptide" evidence="7">
    <location>
        <begin position="1"/>
        <end position="32"/>
    </location>
</feature>
<dbReference type="InterPro" id="IPR013766">
    <property type="entry name" value="Thioredoxin_domain"/>
</dbReference>
<dbReference type="GO" id="GO:0016209">
    <property type="term" value="F:antioxidant activity"/>
    <property type="evidence" value="ECO:0007669"/>
    <property type="project" value="InterPro"/>
</dbReference>
<dbReference type="GO" id="GO:0016491">
    <property type="term" value="F:oxidoreductase activity"/>
    <property type="evidence" value="ECO:0007669"/>
    <property type="project" value="InterPro"/>
</dbReference>
<dbReference type="AlphaFoldDB" id="A0A852YYU0"/>
<evidence type="ECO:0000256" key="3">
    <source>
        <dbReference type="ARBA" id="ARBA00022968"/>
    </source>
</evidence>
<dbReference type="PROSITE" id="PS00194">
    <property type="entry name" value="THIOREDOXIN_1"/>
    <property type="match status" value="1"/>
</dbReference>
<keyword evidence="4" id="KW-1015">Disulfide bond</keyword>
<dbReference type="PROSITE" id="PS51257">
    <property type="entry name" value="PROKAR_LIPOPROTEIN"/>
    <property type="match status" value="1"/>
</dbReference>
<dbReference type="Proteomes" id="UP000548304">
    <property type="component" value="Unassembled WGS sequence"/>
</dbReference>
<dbReference type="PANTHER" id="PTHR42852">
    <property type="entry name" value="THIOL:DISULFIDE INTERCHANGE PROTEIN DSBE"/>
    <property type="match status" value="1"/>
</dbReference>
<dbReference type="InterPro" id="IPR050553">
    <property type="entry name" value="Thioredoxin_ResA/DsbE_sf"/>
</dbReference>
<evidence type="ECO:0000256" key="4">
    <source>
        <dbReference type="ARBA" id="ARBA00023157"/>
    </source>
</evidence>
<proteinExistence type="predicted"/>
<feature type="compositionally biased region" description="Low complexity" evidence="6">
    <location>
        <begin position="206"/>
        <end position="215"/>
    </location>
</feature>
<protein>
    <submittedName>
        <fullName evidence="9">Peroxiredoxin</fullName>
    </submittedName>
</protein>
<sequence>MKSNRRRFRAGRRWLVLATVALLGLLSGCAGGDGDAVTDNGEFTFVSPGGRTRLFYPPDERGRVTGLEGESLKKSDERIRLSDFEGEAVVLNIWGSWCPPCRAEAEDLQAVQDSLGDEGVQLLGIDVRDNRDAARDFVDNFGITYPSIFDPSGRAMLALDGFPRSTTPATVVLDRRHRVAAIYLTAITKDELLPKVRDIASEGADTGSEGTGSKESGSEEQDSRAPGPGGAN</sequence>
<accession>A0A852YYU0</accession>
<dbReference type="GO" id="GO:0017004">
    <property type="term" value="P:cytochrome complex assembly"/>
    <property type="evidence" value="ECO:0007669"/>
    <property type="project" value="UniProtKB-KW"/>
</dbReference>
<dbReference type="PANTHER" id="PTHR42852:SF6">
    <property type="entry name" value="THIOL:DISULFIDE INTERCHANGE PROTEIN DSBE"/>
    <property type="match status" value="1"/>
</dbReference>
<keyword evidence="10" id="KW-1185">Reference proteome</keyword>